<dbReference type="STRING" id="435.A0U92_02650"/>
<dbReference type="PANTHER" id="PTHR13847:SF281">
    <property type="entry name" value="FAD DEPENDENT OXIDOREDUCTASE DOMAIN-CONTAINING PROTEIN"/>
    <property type="match status" value="1"/>
</dbReference>
<gene>
    <name evidence="3" type="ORF">A0U92_02650</name>
</gene>
<feature type="domain" description="FAD dependent oxidoreductase" evidence="2">
    <location>
        <begin position="32"/>
        <end position="364"/>
    </location>
</feature>
<organism evidence="3 4">
    <name type="scientific">Acetobacter aceti</name>
    <dbReference type="NCBI Taxonomy" id="435"/>
    <lineage>
        <taxon>Bacteria</taxon>
        <taxon>Pseudomonadati</taxon>
        <taxon>Pseudomonadota</taxon>
        <taxon>Alphaproteobacteria</taxon>
        <taxon>Acetobacterales</taxon>
        <taxon>Acetobacteraceae</taxon>
        <taxon>Acetobacter</taxon>
        <taxon>Acetobacter subgen. Acetobacter</taxon>
    </lineage>
</organism>
<dbReference type="PANTHER" id="PTHR13847">
    <property type="entry name" value="SARCOSINE DEHYDROGENASE-RELATED"/>
    <property type="match status" value="1"/>
</dbReference>
<sequence>MVKVQHVNSFYAASVATRLIDYPRLDGDIHADVCVIGGGFAGLSTALHLARKNTRVVLLERNRVGWGASGRNGGHMESLFGHDPDDFEKPVGPARINSMWELSSEACQLVGQLIEANAIDCDMRRGVGHVAYKAKHSEHLRLGAEKFVARGHRKNVVYYDQTELSNLLGTERYYGGFFDMDMVHLNPLQFAIGLAKVVQQAGVQIFEDTDVSSYDASGLNVAVKTGAGMVTADKLVIATNANIDRIDRHIAQKIFNAYAWVIATEPLGSARADALMKKRLAVNDTRMFIDFYRLSGDDRLIFGSVSPINLNTEEKRKRVLRERMLAIYPELGDVRIDYAWEGKGAADLKFLPHIGEANPKVYYTLASNVAWSVLNGKLISEAMHGDRERFDVVAGIETPALPIGVRGREALVDAYKLYERALG</sequence>
<proteinExistence type="predicted"/>
<dbReference type="InterPro" id="IPR036188">
    <property type="entry name" value="FAD/NAD-bd_sf"/>
</dbReference>
<dbReference type="InterPro" id="IPR006076">
    <property type="entry name" value="FAD-dep_OxRdtase"/>
</dbReference>
<reference evidence="3 4" key="1">
    <citation type="submission" date="2016-03" db="EMBL/GenBank/DDBJ databases">
        <title>Acetic acid bacteria sequencing.</title>
        <authorList>
            <person name="Brandt J."/>
            <person name="Jakob F."/>
            <person name="Vogel R.F."/>
        </authorList>
    </citation>
    <scope>NUCLEOTIDE SEQUENCE [LARGE SCALE GENOMIC DNA]</scope>
    <source>
        <strain evidence="3 4">TMW2.1153</strain>
    </source>
</reference>
<evidence type="ECO:0000256" key="1">
    <source>
        <dbReference type="ARBA" id="ARBA00023002"/>
    </source>
</evidence>
<dbReference type="Gene3D" id="3.30.9.10">
    <property type="entry name" value="D-Amino Acid Oxidase, subunit A, domain 2"/>
    <property type="match status" value="1"/>
</dbReference>
<dbReference type="AlphaFoldDB" id="A0A1U9KDJ7"/>
<evidence type="ECO:0000313" key="4">
    <source>
        <dbReference type="Proteomes" id="UP000188937"/>
    </source>
</evidence>
<keyword evidence="4" id="KW-1185">Reference proteome</keyword>
<accession>A0A1U9KDJ7</accession>
<dbReference type="Gene3D" id="3.50.50.60">
    <property type="entry name" value="FAD/NAD(P)-binding domain"/>
    <property type="match status" value="1"/>
</dbReference>
<dbReference type="KEGG" id="aace:A0U92_02650"/>
<name>A0A1U9KDJ7_ACEAC</name>
<dbReference type="GO" id="GO:0005737">
    <property type="term" value="C:cytoplasm"/>
    <property type="evidence" value="ECO:0007669"/>
    <property type="project" value="TreeGrafter"/>
</dbReference>
<dbReference type="Proteomes" id="UP000188937">
    <property type="component" value="Chromosome"/>
</dbReference>
<evidence type="ECO:0000313" key="3">
    <source>
        <dbReference type="EMBL" id="AQS83856.1"/>
    </source>
</evidence>
<dbReference type="Pfam" id="PF01266">
    <property type="entry name" value="DAO"/>
    <property type="match status" value="1"/>
</dbReference>
<keyword evidence="1" id="KW-0560">Oxidoreductase</keyword>
<dbReference type="EMBL" id="CP014692">
    <property type="protein sequence ID" value="AQS83856.1"/>
    <property type="molecule type" value="Genomic_DNA"/>
</dbReference>
<dbReference type="RefSeq" id="WP_077811897.1">
    <property type="nucleotide sequence ID" value="NZ_CP014692.1"/>
</dbReference>
<dbReference type="SUPFAM" id="SSF51905">
    <property type="entry name" value="FAD/NAD(P)-binding domain"/>
    <property type="match status" value="1"/>
</dbReference>
<protein>
    <recommendedName>
        <fullName evidence="2">FAD dependent oxidoreductase domain-containing protein</fullName>
    </recommendedName>
</protein>
<dbReference type="OrthoDB" id="9806601at2"/>
<evidence type="ECO:0000259" key="2">
    <source>
        <dbReference type="Pfam" id="PF01266"/>
    </source>
</evidence>
<dbReference type="GO" id="GO:0016491">
    <property type="term" value="F:oxidoreductase activity"/>
    <property type="evidence" value="ECO:0007669"/>
    <property type="project" value="UniProtKB-KW"/>
</dbReference>